<organism evidence="1 2">
    <name type="scientific">Bifidobacterium myosotis</name>
    <dbReference type="NCBI Taxonomy" id="1630166"/>
    <lineage>
        <taxon>Bacteria</taxon>
        <taxon>Bacillati</taxon>
        <taxon>Actinomycetota</taxon>
        <taxon>Actinomycetes</taxon>
        <taxon>Bifidobacteriales</taxon>
        <taxon>Bifidobacteriaceae</taxon>
        <taxon>Bifidobacterium</taxon>
    </lineage>
</organism>
<dbReference type="RefSeq" id="WP_150378662.1">
    <property type="nucleotide sequence ID" value="NZ_RZUH01000001.1"/>
</dbReference>
<accession>A0A5M9ZQJ5</accession>
<protein>
    <submittedName>
        <fullName evidence="1">Uncharacterized protein</fullName>
    </submittedName>
</protein>
<dbReference type="Proteomes" id="UP000410049">
    <property type="component" value="Unassembled WGS sequence"/>
</dbReference>
<proteinExistence type="predicted"/>
<dbReference type="AlphaFoldDB" id="A0A5M9ZQJ5"/>
<evidence type="ECO:0000313" key="1">
    <source>
        <dbReference type="EMBL" id="KAA8829788.1"/>
    </source>
</evidence>
<gene>
    <name evidence="1" type="ORF">EMO91_02190</name>
</gene>
<evidence type="ECO:0000313" key="2">
    <source>
        <dbReference type="Proteomes" id="UP000410049"/>
    </source>
</evidence>
<sequence length="94" mass="10507">MLSFIEDNSHPFDYVERLEGVPDGVEARVVRMTPDLPFDAMVAMPADRVPADVEAEPVGNHVVIHHAFPDLGPAEDWVVAWVNRCPASDFPRNR</sequence>
<name>A0A5M9ZQJ5_9BIFI</name>
<comment type="caution">
    <text evidence="1">The sequence shown here is derived from an EMBL/GenBank/DDBJ whole genome shotgun (WGS) entry which is preliminary data.</text>
</comment>
<dbReference type="EMBL" id="RZUH01000001">
    <property type="protein sequence ID" value="KAA8829788.1"/>
    <property type="molecule type" value="Genomic_DNA"/>
</dbReference>
<reference evidence="1 2" key="1">
    <citation type="journal article" date="2019" name="Syst. Appl. Microbiol.">
        <title>Characterization of Bifidobacterium species in feaces of the Egyptian fruit bat: Description of B. vespertilionis sp. nov. and B. rousetti sp. nov.</title>
        <authorList>
            <person name="Modesto M."/>
            <person name="Satti M."/>
            <person name="Watanabe K."/>
            <person name="Puglisi E."/>
            <person name="Morelli L."/>
            <person name="Huang C.-H."/>
            <person name="Liou J.-S."/>
            <person name="Miyashita M."/>
            <person name="Tamura T."/>
            <person name="Saito S."/>
            <person name="Mori K."/>
            <person name="Huang L."/>
            <person name="Sciavilla P."/>
            <person name="Sandri C."/>
            <person name="Spiezio C."/>
            <person name="Vitali F."/>
            <person name="Cavalieri D."/>
            <person name="Perpetuini G."/>
            <person name="Tofalo R."/>
            <person name="Bonetti A."/>
            <person name="Arita M."/>
            <person name="Mattarelli P."/>
        </authorList>
    </citation>
    <scope>NUCLEOTIDE SEQUENCE [LARGE SCALE GENOMIC DNA]</scope>
    <source>
        <strain evidence="1 2">RST17</strain>
    </source>
</reference>